<dbReference type="Proteomes" id="UP001277967">
    <property type="component" value="Unassembled WGS sequence"/>
</dbReference>
<feature type="chain" id="PRO_5046668628" evidence="1">
    <location>
        <begin position="22"/>
        <end position="132"/>
    </location>
</feature>
<evidence type="ECO:0000256" key="1">
    <source>
        <dbReference type="SAM" id="SignalP"/>
    </source>
</evidence>
<comment type="caution">
    <text evidence="2">The sequence shown here is derived from an EMBL/GenBank/DDBJ whole genome shotgun (WGS) entry which is preliminary data.</text>
</comment>
<keyword evidence="3" id="KW-1185">Reference proteome</keyword>
<reference evidence="2 3" key="1">
    <citation type="submission" date="2023-11" db="EMBL/GenBank/DDBJ databases">
        <title>Genome sequence of Pseudomonas salmasensis Strain SLU99.</title>
        <authorList>
            <person name="Ghadamgahi F."/>
            <person name="Kalyandurg P.B."/>
            <person name="Catara V."/>
            <person name="Vetukuri R."/>
            <person name="Ghosh S."/>
        </authorList>
    </citation>
    <scope>NUCLEOTIDE SEQUENCE [LARGE SCALE GENOMIC DNA]</scope>
    <source>
        <strain evidence="2 3">SLU99</strain>
    </source>
</reference>
<dbReference type="EMBL" id="JAXGGE010000001">
    <property type="protein sequence ID" value="MDY4303590.1"/>
    <property type="molecule type" value="Genomic_DNA"/>
</dbReference>
<dbReference type="RefSeq" id="WP_320749462.1">
    <property type="nucleotide sequence ID" value="NZ_JAXGGE010000001.1"/>
</dbReference>
<name>A0ABU5FN65_9PSED</name>
<protein>
    <submittedName>
        <fullName evidence="2">DUF3757 domain-containing protein</fullName>
    </submittedName>
</protein>
<feature type="signal peptide" evidence="1">
    <location>
        <begin position="1"/>
        <end position="21"/>
    </location>
</feature>
<keyword evidence="1" id="KW-0732">Signal</keyword>
<gene>
    <name evidence="2" type="ORF">SO486_26875</name>
</gene>
<evidence type="ECO:0000313" key="2">
    <source>
        <dbReference type="EMBL" id="MDY4303590.1"/>
    </source>
</evidence>
<accession>A0ABU5FN65</accession>
<proteinExistence type="predicted"/>
<evidence type="ECO:0000313" key="3">
    <source>
        <dbReference type="Proteomes" id="UP001277967"/>
    </source>
</evidence>
<sequence>MKIALTAGAFTLLALMGNAYADTATCPPISTIKQKSMGEDSGYSYTAPGPNGLTWEGENPQAKPNYLDDSKFTDAHYKAETKAVICSYEGEGDAGVRVTLKPVNDWAAASGTQWDGVFCKSTDISKCSFTYK</sequence>
<organism evidence="2 3">
    <name type="scientific">Pseudomonas salmasensis</name>
    <dbReference type="NCBI Taxonomy" id="2745514"/>
    <lineage>
        <taxon>Bacteria</taxon>
        <taxon>Pseudomonadati</taxon>
        <taxon>Pseudomonadota</taxon>
        <taxon>Gammaproteobacteria</taxon>
        <taxon>Pseudomonadales</taxon>
        <taxon>Pseudomonadaceae</taxon>
        <taxon>Pseudomonas</taxon>
    </lineage>
</organism>